<keyword evidence="2" id="KW-1185">Reference proteome</keyword>
<protein>
    <submittedName>
        <fullName evidence="1">Replicative clamp</fullName>
    </submittedName>
</protein>
<name>A0A0S0N5L1_9CAUD</name>
<sequence length="317" mass="35117">MLKELKFVQGAVAKKDLLPAMTHFAIEGGHVRSYNGTLALSSPIPFDIDCKPKAGPLVQAIANCNDTVTLSMTPAGKLRIQSGKFRAFVDCIDGETPHVMPEGDHVDLDGEQLLKACKTLAPFVGNDASRPWTNGILLRGQSAFATNNVCLVEYWIGSQTPFTANIPMAAIKEMIRINEAPTHAQRTDNSITFHYTDGRWIRSQLYSTDWPDLSKVLDRQSNPSDMDSRLFEGLEVIKPFADKLGRAFFHGEAVKTHIDEGEGASFDMVGFPFEGVYQIEMLKLLKDVAQKIDFSTYPNPCLFYGDRLRGAIVGMRL</sequence>
<gene>
    <name evidence="1" type="ORF">PaMx25_34</name>
</gene>
<organism evidence="1 2">
    <name type="scientific">Pseudomonas phage PaMx25</name>
    <dbReference type="NCBI Taxonomy" id="1175654"/>
    <lineage>
        <taxon>Viruses</taxon>
        <taxon>Duplodnaviria</taxon>
        <taxon>Heunggongvirae</taxon>
        <taxon>Uroviricota</taxon>
        <taxon>Caudoviricetes</taxon>
        <taxon>Queuovirinae</taxon>
        <taxon>Nipunavirus</taxon>
        <taxon>Nipunavirus PaMx25</taxon>
    </lineage>
</organism>
<accession>A0A0S0N5L1</accession>
<dbReference type="Gene3D" id="3.10.150.10">
    <property type="entry name" value="DNA Polymerase III, subunit A, domain 2"/>
    <property type="match status" value="1"/>
</dbReference>
<reference evidence="1 2" key="1">
    <citation type="journal article" date="2012" name="Appl. Environ. Microbiol.">
        <title>High Diversity and Novel Species of Pseudomonas aeruginosa Bacteriophages.</title>
        <authorList>
            <person name="Sepulveda-Robles O."/>
            <person name="Kameyama L."/>
            <person name="Guarneros G."/>
        </authorList>
    </citation>
    <scope>NUCLEOTIDE SEQUENCE [LARGE SCALE GENOMIC DNA]</scope>
</reference>
<proteinExistence type="predicted"/>
<dbReference type="OrthoDB" id="3635at10239"/>
<dbReference type="Gene3D" id="3.70.10.10">
    <property type="match status" value="1"/>
</dbReference>
<dbReference type="EMBL" id="JQ067084">
    <property type="protein sequence ID" value="ALH23796.1"/>
    <property type="molecule type" value="Genomic_DNA"/>
</dbReference>
<evidence type="ECO:0000313" key="2">
    <source>
        <dbReference type="Proteomes" id="UP000006182"/>
    </source>
</evidence>
<evidence type="ECO:0000313" key="1">
    <source>
        <dbReference type="EMBL" id="ALH23796.1"/>
    </source>
</evidence>
<dbReference type="Proteomes" id="UP000006182">
    <property type="component" value="Segment"/>
</dbReference>